<dbReference type="EMBL" id="JAXOVC010000010">
    <property type="protein sequence ID" value="KAK4496634.1"/>
    <property type="molecule type" value="Genomic_DNA"/>
</dbReference>
<protein>
    <submittedName>
        <fullName evidence="2">Uncharacterized protein</fullName>
    </submittedName>
</protein>
<feature type="region of interest" description="Disordered" evidence="1">
    <location>
        <begin position="129"/>
        <end position="226"/>
    </location>
</feature>
<feature type="compositionally biased region" description="Acidic residues" evidence="1">
    <location>
        <begin position="420"/>
        <end position="435"/>
    </location>
</feature>
<reference evidence="2 3" key="1">
    <citation type="journal article" date="2023" name="G3 (Bethesda)">
        <title>A chromosome-level genome assembly of Zasmidium syzygii isolated from banana leaves.</title>
        <authorList>
            <person name="van Westerhoven A.C."/>
            <person name="Mehrabi R."/>
            <person name="Talebi R."/>
            <person name="Steentjes M.B.F."/>
            <person name="Corcolon B."/>
            <person name="Chong P.A."/>
            <person name="Kema G.H.J."/>
            <person name="Seidl M.F."/>
        </authorList>
    </citation>
    <scope>NUCLEOTIDE SEQUENCE [LARGE SCALE GENOMIC DNA]</scope>
    <source>
        <strain evidence="2 3">P124</strain>
    </source>
</reference>
<proteinExistence type="predicted"/>
<sequence>MVQERTRLPFIYQSRIRWRLRGHQCRDFEYRHLSAAWPGPGMLEEKLDNGRTDQEQQWYQLPLCPNSIRHSSTTAGGASVIVHLDRRNERPPKRKLHKLEDGVPHHDREPPPGIEIINLNSVHLSMRFSRTSTRKRRKLEKSLSGYTATHEDLTTKTPLLESNSEQASRQDELKTCGFDPKSSHVTAGATCRRSKTSPVPHTTTSDDDDMLFEADSPSPKPTEAGLNMDSVLRKRSYSTGDLRQGEETFDTNEDLLDLFDAGLRLAITTHSGRLPKDVRIASNESFKHLADVFPAVWSPGYMSAVSSRAVFLPTVSHALAKICGEHAQCSTLRSKFAELQRQRGLSNRGHEGDMPPDEAASPLSRQASVAMRLWETMQRSLFEKDTTYRLKPISVPSEDLIDNEIIWPDSPGIASHPAENEDIDDFVSDSDESMLDEGPLAPEPRADQTTSLPWNEHLEFGSSVHGDVKEHATGEERGFHVDVAQDDEVLSLCDSVGSIVLDDGLDVASSQGPGERRLPSDDLEEDLFASSSDAEMEMDEMMPI</sequence>
<keyword evidence="3" id="KW-1185">Reference proteome</keyword>
<feature type="region of interest" description="Disordered" evidence="1">
    <location>
        <begin position="411"/>
        <end position="449"/>
    </location>
</feature>
<feature type="compositionally biased region" description="Basic and acidic residues" evidence="1">
    <location>
        <begin position="98"/>
        <end position="110"/>
    </location>
</feature>
<feature type="compositionally biased region" description="Acidic residues" evidence="1">
    <location>
        <begin position="534"/>
        <end position="544"/>
    </location>
</feature>
<feature type="compositionally biased region" description="Polar residues" evidence="1">
    <location>
        <begin position="155"/>
        <end position="167"/>
    </location>
</feature>
<accession>A0ABR0E5N0</accession>
<evidence type="ECO:0000313" key="3">
    <source>
        <dbReference type="Proteomes" id="UP001305779"/>
    </source>
</evidence>
<comment type="caution">
    <text evidence="2">The sequence shown here is derived from an EMBL/GenBank/DDBJ whole genome shotgun (WGS) entry which is preliminary data.</text>
</comment>
<feature type="region of interest" description="Disordered" evidence="1">
    <location>
        <begin position="87"/>
        <end position="115"/>
    </location>
</feature>
<dbReference type="Proteomes" id="UP001305779">
    <property type="component" value="Unassembled WGS sequence"/>
</dbReference>
<feature type="region of interest" description="Disordered" evidence="1">
    <location>
        <begin position="344"/>
        <end position="365"/>
    </location>
</feature>
<feature type="region of interest" description="Disordered" evidence="1">
    <location>
        <begin position="504"/>
        <end position="544"/>
    </location>
</feature>
<gene>
    <name evidence="2" type="ORF">PRZ48_012614</name>
</gene>
<organism evidence="2 3">
    <name type="scientific">Zasmidium cellare</name>
    <name type="common">Wine cellar mold</name>
    <name type="synonym">Racodium cellare</name>
    <dbReference type="NCBI Taxonomy" id="395010"/>
    <lineage>
        <taxon>Eukaryota</taxon>
        <taxon>Fungi</taxon>
        <taxon>Dikarya</taxon>
        <taxon>Ascomycota</taxon>
        <taxon>Pezizomycotina</taxon>
        <taxon>Dothideomycetes</taxon>
        <taxon>Dothideomycetidae</taxon>
        <taxon>Mycosphaerellales</taxon>
        <taxon>Mycosphaerellaceae</taxon>
        <taxon>Zasmidium</taxon>
    </lineage>
</organism>
<evidence type="ECO:0000313" key="2">
    <source>
        <dbReference type="EMBL" id="KAK4496634.1"/>
    </source>
</evidence>
<evidence type="ECO:0000256" key="1">
    <source>
        <dbReference type="SAM" id="MobiDB-lite"/>
    </source>
</evidence>
<name>A0ABR0E5N0_ZASCE</name>